<evidence type="ECO:0000256" key="6">
    <source>
        <dbReference type="ARBA" id="ARBA00035258"/>
    </source>
</evidence>
<evidence type="ECO:0000313" key="9">
    <source>
        <dbReference type="EMBL" id="NBN87729.1"/>
    </source>
</evidence>
<dbReference type="Proteomes" id="UP000713222">
    <property type="component" value="Unassembled WGS sequence"/>
</dbReference>
<evidence type="ECO:0000313" key="11">
    <source>
        <dbReference type="EMBL" id="NCU52765.1"/>
    </source>
</evidence>
<dbReference type="GO" id="GO:0019843">
    <property type="term" value="F:rRNA binding"/>
    <property type="evidence" value="ECO:0007669"/>
    <property type="project" value="UniProtKB-UniRule"/>
</dbReference>
<keyword evidence="2 8" id="KW-0699">rRNA-binding</keyword>
<protein>
    <recommendedName>
        <fullName evidence="6 8">Small ribosomal subunit protein uS8</fullName>
    </recommendedName>
</protein>
<dbReference type="AlphaFoldDB" id="A0A845S7M1"/>
<evidence type="ECO:0000256" key="1">
    <source>
        <dbReference type="ARBA" id="ARBA00006471"/>
    </source>
</evidence>
<dbReference type="HAMAP" id="MF_01302_B">
    <property type="entry name" value="Ribosomal_uS8_B"/>
    <property type="match status" value="1"/>
</dbReference>
<proteinExistence type="inferred from homology"/>
<comment type="similarity">
    <text evidence="1 8">Belongs to the universal ribosomal protein uS8 family.</text>
</comment>
<evidence type="ECO:0000256" key="4">
    <source>
        <dbReference type="ARBA" id="ARBA00022980"/>
    </source>
</evidence>
<dbReference type="Proteomes" id="UP000699985">
    <property type="component" value="Unassembled WGS sequence"/>
</dbReference>
<dbReference type="EMBL" id="RGOB01000004">
    <property type="protein sequence ID" value="NCU52765.1"/>
    <property type="molecule type" value="Genomic_DNA"/>
</dbReference>
<dbReference type="GO" id="GO:0006412">
    <property type="term" value="P:translation"/>
    <property type="evidence" value="ECO:0007669"/>
    <property type="project" value="UniProtKB-UniRule"/>
</dbReference>
<dbReference type="InterPro" id="IPR035987">
    <property type="entry name" value="Ribosomal_uS8_sf"/>
</dbReference>
<dbReference type="EMBL" id="RGMI01000001">
    <property type="protein sequence ID" value="NCU50171.1"/>
    <property type="molecule type" value="Genomic_DNA"/>
</dbReference>
<dbReference type="NCBIfam" id="NF001109">
    <property type="entry name" value="PRK00136.1"/>
    <property type="match status" value="1"/>
</dbReference>
<evidence type="ECO:0000256" key="5">
    <source>
        <dbReference type="ARBA" id="ARBA00023274"/>
    </source>
</evidence>
<dbReference type="Gene3D" id="3.30.1370.30">
    <property type="match status" value="1"/>
</dbReference>
<comment type="caution">
    <text evidence="12">The sequence shown here is derived from an EMBL/GenBank/DDBJ whole genome shotgun (WGS) entry which is preliminary data.</text>
</comment>
<dbReference type="PANTHER" id="PTHR11758">
    <property type="entry name" value="40S RIBOSOMAL PROTEIN S15A"/>
    <property type="match status" value="1"/>
</dbReference>
<evidence type="ECO:0000313" key="13">
    <source>
        <dbReference type="Proteomes" id="UP000572953"/>
    </source>
</evidence>
<dbReference type="GO" id="GO:0005840">
    <property type="term" value="C:ribosome"/>
    <property type="evidence" value="ECO:0007669"/>
    <property type="project" value="UniProtKB-KW"/>
</dbReference>
<dbReference type="Pfam" id="PF00410">
    <property type="entry name" value="Ribosomal_S8"/>
    <property type="match status" value="1"/>
</dbReference>
<dbReference type="EMBL" id="RGET01000010">
    <property type="protein sequence ID" value="NBN87729.1"/>
    <property type="molecule type" value="Genomic_DNA"/>
</dbReference>
<dbReference type="Proteomes" id="UP000572953">
    <property type="component" value="Unassembled WGS sequence"/>
</dbReference>
<evidence type="ECO:0000313" key="12">
    <source>
        <dbReference type="EMBL" id="NCU62522.1"/>
    </source>
</evidence>
<comment type="function">
    <text evidence="8">One of the primary rRNA binding proteins, it binds directly to 16S rRNA central domain where it helps coordinate assembly of the platform of the 30S subunit.</text>
</comment>
<accession>A0A845S7M1</accession>
<keyword evidence="3 8" id="KW-0694">RNA-binding</keyword>
<keyword evidence="4 8" id="KW-0689">Ribosomal protein</keyword>
<keyword evidence="5 8" id="KW-0687">Ribonucleoprotein</keyword>
<dbReference type="FunFam" id="3.30.1370.30:FF:000002">
    <property type="entry name" value="30S ribosomal protein S8"/>
    <property type="match status" value="1"/>
</dbReference>
<name>A0A845S7M1_9PROT</name>
<evidence type="ECO:0000313" key="10">
    <source>
        <dbReference type="EMBL" id="NCU50171.1"/>
    </source>
</evidence>
<dbReference type="GO" id="GO:1990904">
    <property type="term" value="C:ribonucleoprotein complex"/>
    <property type="evidence" value="ECO:0007669"/>
    <property type="project" value="UniProtKB-KW"/>
</dbReference>
<organism evidence="12 13">
    <name type="scientific">Candidatus Fonsibacter lacus</name>
    <dbReference type="NCBI Taxonomy" id="2576439"/>
    <lineage>
        <taxon>Bacteria</taxon>
        <taxon>Pseudomonadati</taxon>
        <taxon>Pseudomonadota</taxon>
        <taxon>Alphaproteobacteria</taxon>
        <taxon>Candidatus Pelagibacterales</taxon>
        <taxon>Candidatus Pelagibacterales incertae sedis</taxon>
        <taxon>Candidatus Fonsibacter</taxon>
    </lineage>
</organism>
<dbReference type="InterPro" id="IPR000630">
    <property type="entry name" value="Ribosomal_uS8"/>
</dbReference>
<dbReference type="Gene3D" id="3.30.1490.10">
    <property type="match status" value="1"/>
</dbReference>
<sequence>MKITDPIGDMITRIRNGQMRGLKKVSVPGSKLRKAVLDVLHKEGFIQEYTVSKDKSFETIEINLKYMYGDPVIKEIERVSRPGRRIYSRSDSIQKIQNGLGISIISTSKGIFSDNEAREKKLGGEVLCKVS</sequence>
<gene>
    <name evidence="8" type="primary">rpsH</name>
    <name evidence="9" type="ORF">EBV32_01370</name>
    <name evidence="12" type="ORF">EBV78_00265</name>
    <name evidence="10" type="ORF">EBX29_00070</name>
    <name evidence="11" type="ORF">EBX74_00405</name>
</gene>
<evidence type="ECO:0000256" key="8">
    <source>
        <dbReference type="HAMAP-Rule" id="MF_01302"/>
    </source>
</evidence>
<dbReference type="EMBL" id="RGGN01000003">
    <property type="protein sequence ID" value="NCU62522.1"/>
    <property type="molecule type" value="Genomic_DNA"/>
</dbReference>
<dbReference type="GO" id="GO:0003735">
    <property type="term" value="F:structural constituent of ribosome"/>
    <property type="evidence" value="ECO:0007669"/>
    <property type="project" value="InterPro"/>
</dbReference>
<evidence type="ECO:0000256" key="7">
    <source>
        <dbReference type="ARBA" id="ARBA00046740"/>
    </source>
</evidence>
<dbReference type="FunFam" id="3.30.1490.10:FF:000001">
    <property type="entry name" value="30S ribosomal protein S8"/>
    <property type="match status" value="1"/>
</dbReference>
<dbReference type="GO" id="GO:0005737">
    <property type="term" value="C:cytoplasm"/>
    <property type="evidence" value="ECO:0007669"/>
    <property type="project" value="UniProtKB-ARBA"/>
</dbReference>
<evidence type="ECO:0000256" key="2">
    <source>
        <dbReference type="ARBA" id="ARBA00022730"/>
    </source>
</evidence>
<dbReference type="SUPFAM" id="SSF56047">
    <property type="entry name" value="Ribosomal protein S8"/>
    <property type="match status" value="1"/>
</dbReference>
<reference evidence="12 13" key="1">
    <citation type="submission" date="2018-10" db="EMBL/GenBank/DDBJ databases">
        <title>Iterative Subtractive Binning of Freshwater Chronoseries Metagenomes Recovers Nearly Complete Genomes from over Four Hundred Novel Species.</title>
        <authorList>
            <person name="Rodriguez-R L.M."/>
            <person name="Tsementzi D."/>
            <person name="Luo C."/>
            <person name="Konstantinidis K.T."/>
        </authorList>
    </citation>
    <scope>NUCLEOTIDE SEQUENCE [LARGE SCALE GENOMIC DNA]</scope>
    <source>
        <strain evidence="12">WB7_2B_003</strain>
        <strain evidence="9">WB7_6_001</strain>
        <strain evidence="10">WB8_1A_003</strain>
        <strain evidence="11">WB8_2A_004</strain>
    </source>
</reference>
<comment type="subunit">
    <text evidence="7 8">Part of the 30S ribosomal subunit. Contacts proteins S5 and S12.</text>
</comment>
<dbReference type="Proteomes" id="UP000747791">
    <property type="component" value="Unassembled WGS sequence"/>
</dbReference>
<evidence type="ECO:0000256" key="3">
    <source>
        <dbReference type="ARBA" id="ARBA00022884"/>
    </source>
</evidence>